<evidence type="ECO:0000256" key="1">
    <source>
        <dbReference type="ARBA" id="ARBA00004196"/>
    </source>
</evidence>
<dbReference type="RefSeq" id="WP_070195575.1">
    <property type="nucleotide sequence ID" value="NZ_LJGU01000113.1"/>
</dbReference>
<dbReference type="STRING" id="1075402.AN216_06180"/>
<dbReference type="PANTHER" id="PTHR43649">
    <property type="entry name" value="ARABINOSE-BINDING PROTEIN-RELATED"/>
    <property type="match status" value="1"/>
</dbReference>
<reference evidence="5 6" key="1">
    <citation type="journal article" date="2016" name="Front. Microbiol.">
        <title>Comparative Genomics Analysis of Streptomyces Species Reveals Their Adaptation to the Marine Environment and Their Diversity at the Genomic Level.</title>
        <authorList>
            <person name="Tian X."/>
            <person name="Zhang Z."/>
            <person name="Yang T."/>
            <person name="Chen M."/>
            <person name="Li J."/>
            <person name="Chen F."/>
            <person name="Yang J."/>
            <person name="Li W."/>
            <person name="Zhang B."/>
            <person name="Zhang Z."/>
            <person name="Wu J."/>
            <person name="Zhang C."/>
            <person name="Long L."/>
            <person name="Xiao J."/>
        </authorList>
    </citation>
    <scope>NUCLEOTIDE SEQUENCE [LARGE SCALE GENOMIC DNA]</scope>
    <source>
        <strain evidence="5 6">SCSIO 02100</strain>
    </source>
</reference>
<protein>
    <submittedName>
        <fullName evidence="5">ABC transporter substrate-binding protein</fullName>
    </submittedName>
</protein>
<dbReference type="NCBIfam" id="TIGR01409">
    <property type="entry name" value="TAT_signal_seq"/>
    <property type="match status" value="1"/>
</dbReference>
<dbReference type="NCBIfam" id="TIGR03851">
    <property type="entry name" value="chitin_NgcE"/>
    <property type="match status" value="1"/>
</dbReference>
<evidence type="ECO:0000313" key="5">
    <source>
        <dbReference type="EMBL" id="OEV04504.1"/>
    </source>
</evidence>
<dbReference type="SUPFAM" id="SSF53850">
    <property type="entry name" value="Periplasmic binding protein-like II"/>
    <property type="match status" value="1"/>
</dbReference>
<sequence length="473" mass="51768">MGNTSDVNRRDVMKRAAALGLVAVPGMTALSSCASGGDDGNENKVEKGKKTKDNPLAVNKKAGLEVVIFNGGYGDQYAKDAEKIYAESYGKVKHAKTQKIRTKMQPRMVKGSPPDVINNSGAENMDIASLIDDKQVTDLGPLLDAPSLFDPSKTVRETLRPGTVEKGQFGSEKVYQLNYSYTVYGLWYSKSALEKLDVEYPKTWDEMLDVCAKAKKQGIEAWTYAGKHPYYLAFTMFAFIGKIGGADRLKAIDNLEPDAWEHDAVKQAFEAYAELQKKGYILKGSSGLDHIQSQTQWTKGNALFIPNGSWVENEAKQTTPDDFEMTVAPNPSLDSSDKMPFETVWAEASEPFMVPAKAKNVEGGLEFLRIMMGKESTKNFTELVSALTCVDGAADGLDLGPGLGSAKKVVEAAGDNILSPRHKDWYLQLHNEKVGGALASLMSGDIGPSEAMKRCQKATDEVRKDDAIKKYKR</sequence>
<dbReference type="InterPro" id="IPR019546">
    <property type="entry name" value="TAT_signal_bac_arc"/>
</dbReference>
<comment type="subcellular location">
    <subcellularLocation>
        <location evidence="1">Cell envelope</location>
    </subcellularLocation>
</comment>
<proteinExistence type="inferred from homology"/>
<gene>
    <name evidence="5" type="ORF">AN216_06180</name>
</gene>
<dbReference type="PANTHER" id="PTHR43649:SF31">
    <property type="entry name" value="SN-GLYCEROL-3-PHOSPHATE-BINDING PERIPLASMIC PROTEIN UGPB"/>
    <property type="match status" value="1"/>
</dbReference>
<dbReference type="EMBL" id="LJGU01000113">
    <property type="protein sequence ID" value="OEV04504.1"/>
    <property type="molecule type" value="Genomic_DNA"/>
</dbReference>
<keyword evidence="4" id="KW-0732">Signal</keyword>
<evidence type="ECO:0000256" key="3">
    <source>
        <dbReference type="ARBA" id="ARBA00022448"/>
    </source>
</evidence>
<evidence type="ECO:0000313" key="6">
    <source>
        <dbReference type="Proteomes" id="UP000176101"/>
    </source>
</evidence>
<organism evidence="5 6">
    <name type="scientific">Streptomyces oceani</name>
    <dbReference type="NCBI Taxonomy" id="1075402"/>
    <lineage>
        <taxon>Bacteria</taxon>
        <taxon>Bacillati</taxon>
        <taxon>Actinomycetota</taxon>
        <taxon>Actinomycetes</taxon>
        <taxon>Kitasatosporales</taxon>
        <taxon>Streptomycetaceae</taxon>
        <taxon>Streptomyces</taxon>
    </lineage>
</organism>
<evidence type="ECO:0000256" key="4">
    <source>
        <dbReference type="ARBA" id="ARBA00022729"/>
    </source>
</evidence>
<comment type="similarity">
    <text evidence="2">Belongs to the bacterial solute-binding protein 1 family.</text>
</comment>
<dbReference type="Proteomes" id="UP000176101">
    <property type="component" value="Unassembled WGS sequence"/>
</dbReference>
<dbReference type="Pfam" id="PF01547">
    <property type="entry name" value="SBP_bac_1"/>
    <property type="match status" value="1"/>
</dbReference>
<dbReference type="PATRIC" id="fig|1075402.3.peg.4015"/>
<accession>A0A1E7KKU5</accession>
<dbReference type="PROSITE" id="PS51318">
    <property type="entry name" value="TAT"/>
    <property type="match status" value="1"/>
</dbReference>
<dbReference type="GO" id="GO:0030313">
    <property type="term" value="C:cell envelope"/>
    <property type="evidence" value="ECO:0007669"/>
    <property type="project" value="UniProtKB-SubCell"/>
</dbReference>
<dbReference type="Gene3D" id="3.40.190.10">
    <property type="entry name" value="Periplasmic binding protein-like II"/>
    <property type="match status" value="2"/>
</dbReference>
<dbReference type="InterPro" id="IPR006311">
    <property type="entry name" value="TAT_signal"/>
</dbReference>
<dbReference type="OrthoDB" id="8663148at2"/>
<dbReference type="InterPro" id="IPR050490">
    <property type="entry name" value="Bact_solute-bd_prot1"/>
</dbReference>
<evidence type="ECO:0000256" key="2">
    <source>
        <dbReference type="ARBA" id="ARBA00008520"/>
    </source>
</evidence>
<name>A0A1E7KKU5_9ACTN</name>
<dbReference type="InterPro" id="IPR022386">
    <property type="entry name" value="Chitin_NgcE"/>
</dbReference>
<keyword evidence="3" id="KW-0813">Transport</keyword>
<dbReference type="AlphaFoldDB" id="A0A1E7KKU5"/>
<comment type="caution">
    <text evidence="5">The sequence shown here is derived from an EMBL/GenBank/DDBJ whole genome shotgun (WGS) entry which is preliminary data.</text>
</comment>
<dbReference type="InterPro" id="IPR006059">
    <property type="entry name" value="SBP"/>
</dbReference>
<keyword evidence="6" id="KW-1185">Reference proteome</keyword>